<dbReference type="PANTHER" id="PTHR47691">
    <property type="entry name" value="REGULATOR-RELATED"/>
    <property type="match status" value="1"/>
</dbReference>
<dbReference type="Pfam" id="PF00486">
    <property type="entry name" value="Trans_reg_C"/>
    <property type="match status" value="1"/>
</dbReference>
<keyword evidence="2 3" id="KW-0238">DNA-binding</keyword>
<proteinExistence type="inferred from homology"/>
<accession>A0ABN2MX64</accession>
<dbReference type="Pfam" id="PF17874">
    <property type="entry name" value="TPR_MalT"/>
    <property type="match status" value="1"/>
</dbReference>
<dbReference type="InterPro" id="IPR003593">
    <property type="entry name" value="AAA+_ATPase"/>
</dbReference>
<dbReference type="Pfam" id="PF13401">
    <property type="entry name" value="AAA_22"/>
    <property type="match status" value="1"/>
</dbReference>
<dbReference type="InterPro" id="IPR011990">
    <property type="entry name" value="TPR-like_helical_dom_sf"/>
</dbReference>
<dbReference type="InterPro" id="IPR036388">
    <property type="entry name" value="WH-like_DNA-bd_sf"/>
</dbReference>
<reference evidence="5 6" key="1">
    <citation type="journal article" date="2019" name="Int. J. Syst. Evol. Microbiol.">
        <title>The Global Catalogue of Microorganisms (GCM) 10K type strain sequencing project: providing services to taxonomists for standard genome sequencing and annotation.</title>
        <authorList>
            <consortium name="The Broad Institute Genomics Platform"/>
            <consortium name="The Broad Institute Genome Sequencing Center for Infectious Disease"/>
            <person name="Wu L."/>
            <person name="Ma J."/>
        </authorList>
    </citation>
    <scope>NUCLEOTIDE SEQUENCE [LARGE SCALE GENOMIC DNA]</scope>
    <source>
        <strain evidence="5 6">JCM 16009</strain>
    </source>
</reference>
<evidence type="ECO:0000256" key="1">
    <source>
        <dbReference type="ARBA" id="ARBA00005820"/>
    </source>
</evidence>
<dbReference type="SUPFAM" id="SSF46894">
    <property type="entry name" value="C-terminal effector domain of the bipartite response regulators"/>
    <property type="match status" value="1"/>
</dbReference>
<dbReference type="InterPro" id="IPR001867">
    <property type="entry name" value="OmpR/PhoB-type_DNA-bd"/>
</dbReference>
<dbReference type="EMBL" id="BAAAQK010000005">
    <property type="protein sequence ID" value="GAA1841414.1"/>
    <property type="molecule type" value="Genomic_DNA"/>
</dbReference>
<dbReference type="SUPFAM" id="SSF48452">
    <property type="entry name" value="TPR-like"/>
    <property type="match status" value="2"/>
</dbReference>
<dbReference type="RefSeq" id="WP_344414983.1">
    <property type="nucleotide sequence ID" value="NZ_BAAAQK010000005.1"/>
</dbReference>
<dbReference type="PROSITE" id="PS51755">
    <property type="entry name" value="OMPR_PHOB"/>
    <property type="match status" value="1"/>
</dbReference>
<dbReference type="InterPro" id="IPR041617">
    <property type="entry name" value="TPR_MalT"/>
</dbReference>
<dbReference type="Pfam" id="PF25872">
    <property type="entry name" value="HTH_77"/>
    <property type="match status" value="1"/>
</dbReference>
<dbReference type="Pfam" id="PF03704">
    <property type="entry name" value="BTAD"/>
    <property type="match status" value="1"/>
</dbReference>
<dbReference type="CDD" id="cd15831">
    <property type="entry name" value="BTAD"/>
    <property type="match status" value="1"/>
</dbReference>
<evidence type="ECO:0000313" key="6">
    <source>
        <dbReference type="Proteomes" id="UP001500449"/>
    </source>
</evidence>
<dbReference type="InterPro" id="IPR027417">
    <property type="entry name" value="P-loop_NTPase"/>
</dbReference>
<feature type="DNA-binding region" description="OmpR/PhoB-type" evidence="3">
    <location>
        <begin position="1"/>
        <end position="90"/>
    </location>
</feature>
<dbReference type="Proteomes" id="UP001500449">
    <property type="component" value="Unassembled WGS sequence"/>
</dbReference>
<dbReference type="Gene3D" id="1.10.10.10">
    <property type="entry name" value="Winged helix-like DNA-binding domain superfamily/Winged helix DNA-binding domain"/>
    <property type="match status" value="1"/>
</dbReference>
<organism evidence="5 6">
    <name type="scientific">Pseudonocardia ailaonensis</name>
    <dbReference type="NCBI Taxonomy" id="367279"/>
    <lineage>
        <taxon>Bacteria</taxon>
        <taxon>Bacillati</taxon>
        <taxon>Actinomycetota</taxon>
        <taxon>Actinomycetes</taxon>
        <taxon>Pseudonocardiales</taxon>
        <taxon>Pseudonocardiaceae</taxon>
        <taxon>Pseudonocardia</taxon>
    </lineage>
</organism>
<evidence type="ECO:0000313" key="5">
    <source>
        <dbReference type="EMBL" id="GAA1841414.1"/>
    </source>
</evidence>
<dbReference type="InterPro" id="IPR005158">
    <property type="entry name" value="BTAD"/>
</dbReference>
<dbReference type="SUPFAM" id="SSF52540">
    <property type="entry name" value="P-loop containing nucleoside triphosphate hydrolases"/>
    <property type="match status" value="1"/>
</dbReference>
<dbReference type="InterPro" id="IPR049945">
    <property type="entry name" value="AAA_22"/>
</dbReference>
<dbReference type="InterPro" id="IPR019734">
    <property type="entry name" value="TPR_rpt"/>
</dbReference>
<sequence length="1021" mass="108948">MRIGVLGPVAAWDATGADVAPTGLRLRGLLARLALSPGRTVPADTLVDDLWGDEPPDGAGNALQSLVSRLRRALGPELVATVPGGYRLQVAPDDVDAVCAERRLAEARAADPTTARRLVGEALALWRGPALSDVRRLPFADAAAARLTDQRSGAIVRAAELDLAAGRTGPIGPLTALLDEQPLNENAAAALARSLHAAGRQADALAVLDRTRDRLVDELGVDPGEELQTARLDVLRTAPARPARAGAPHSLTSFVGRDADVTRLRQAVDDARLVTLVGPGGAGKTRLAREAVGEVRYPVVVAELAPLTGAEQLADTVLAAVGTPELLIRTEDRVQDGTERLAGAIGRRELLVVLDNCEHLIDAAATLAATLLDRCPHLRVIATSREPLSVPGERLHPVQALDDVAAVRLFTDRAVAVDPTFTSDDEVLREICRRLDGQPLPIELAAARLRTLSPEEILARLDDRFRLLTTGARTVLPRHQTLRAVVDWSWDLLDEGERAIARRLATFSGGATLAAAEEVCGAGDLDVFELLTGLVDKSLVVAVPQPDGAPTRYRMLETIREYATERLAESGERAATVAAHAAWVVALVEEAEPKLRTVDQLRAVGVLRAEAGNITGALRRAITEEDVDTAYRVAAGMFWSWLIRGAVDESVTWIREVARLEGPAPRDPLARVTAFRALEAVGRGSVEDAIRHVAAALELAETLPRPRHPILELIGPVSEAFTVENDGPMVDVSEHHPDPWVRAFALQVRSAIAENLGEIEAQRSHLRRAHALFSTLGDRFGLGVALNSLGELEALGGNSEAAITAYEEAIALATELANDDDLPQFMIQRGGLAMRLGDLALARKLLTEALGMVREGTFESVEMVHVSLAELERREGDLDAARRRLSRVDPVRGGGMAIPQRKAFCLVQQAQVELDAGDPAAASKYLMDAVRFAGESRDGPVIGAVAEVAARYLLLTGDVPGAARALAVAEDRRGTLDLGNPDVVSTVETVGALPARPDRDRRAAELDWLLDAVTHGAAPVG</sequence>
<dbReference type="InterPro" id="IPR058852">
    <property type="entry name" value="HTH_77"/>
</dbReference>
<dbReference type="Gene3D" id="3.40.50.300">
    <property type="entry name" value="P-loop containing nucleotide triphosphate hydrolases"/>
    <property type="match status" value="1"/>
</dbReference>
<comment type="caution">
    <text evidence="5">The sequence shown here is derived from an EMBL/GenBank/DDBJ whole genome shotgun (WGS) entry which is preliminary data.</text>
</comment>
<protein>
    <submittedName>
        <fullName evidence="5">BTAD domain-containing putative transcriptional regulator</fullName>
    </submittedName>
</protein>
<dbReference type="SMART" id="SM00382">
    <property type="entry name" value="AAA"/>
    <property type="match status" value="1"/>
</dbReference>
<dbReference type="Gene3D" id="1.25.40.10">
    <property type="entry name" value="Tetratricopeptide repeat domain"/>
    <property type="match status" value="2"/>
</dbReference>
<dbReference type="InterPro" id="IPR016032">
    <property type="entry name" value="Sig_transdc_resp-reg_C-effctor"/>
</dbReference>
<dbReference type="SMART" id="SM00862">
    <property type="entry name" value="Trans_reg_C"/>
    <property type="match status" value="1"/>
</dbReference>
<evidence type="ECO:0000259" key="4">
    <source>
        <dbReference type="PROSITE" id="PS51755"/>
    </source>
</evidence>
<dbReference type="SMART" id="SM00028">
    <property type="entry name" value="TPR"/>
    <property type="match status" value="4"/>
</dbReference>
<comment type="similarity">
    <text evidence="1">Belongs to the AfsR/DnrI/RedD regulatory family.</text>
</comment>
<gene>
    <name evidence="5" type="ORF">GCM10009836_20970</name>
</gene>
<evidence type="ECO:0000256" key="2">
    <source>
        <dbReference type="ARBA" id="ARBA00023125"/>
    </source>
</evidence>
<dbReference type="PANTHER" id="PTHR47691:SF3">
    <property type="entry name" value="HTH-TYPE TRANSCRIPTIONAL REGULATOR RV0890C-RELATED"/>
    <property type="match status" value="1"/>
</dbReference>
<feature type="domain" description="OmpR/PhoB-type" evidence="4">
    <location>
        <begin position="1"/>
        <end position="90"/>
    </location>
</feature>
<dbReference type="SMART" id="SM01043">
    <property type="entry name" value="BTAD"/>
    <property type="match status" value="1"/>
</dbReference>
<evidence type="ECO:0000256" key="3">
    <source>
        <dbReference type="PROSITE-ProRule" id="PRU01091"/>
    </source>
</evidence>
<keyword evidence="6" id="KW-1185">Reference proteome</keyword>
<name>A0ABN2MX64_9PSEU</name>